<evidence type="ECO:0000256" key="7">
    <source>
        <dbReference type="ARBA" id="ARBA00023239"/>
    </source>
</evidence>
<gene>
    <name evidence="11" type="primary">cobD</name>
    <name evidence="11" type="ORF">H9716_13375</name>
</gene>
<keyword evidence="6" id="KW-0663">Pyridoxal phosphate</keyword>
<evidence type="ECO:0000313" key="12">
    <source>
        <dbReference type="Proteomes" id="UP000886804"/>
    </source>
</evidence>
<dbReference type="GO" id="GO:0030170">
    <property type="term" value="F:pyridoxal phosphate binding"/>
    <property type="evidence" value="ECO:0007669"/>
    <property type="project" value="InterPro"/>
</dbReference>
<dbReference type="GO" id="GO:0048472">
    <property type="term" value="F:threonine-phosphate decarboxylase activity"/>
    <property type="evidence" value="ECO:0007669"/>
    <property type="project" value="UniProtKB-EC"/>
</dbReference>
<evidence type="ECO:0000256" key="5">
    <source>
        <dbReference type="ARBA" id="ARBA00022573"/>
    </source>
</evidence>
<dbReference type="PANTHER" id="PTHR42885">
    <property type="entry name" value="HISTIDINOL-PHOSPHATE AMINOTRANSFERASE-RELATED"/>
    <property type="match status" value="1"/>
</dbReference>
<evidence type="ECO:0000256" key="1">
    <source>
        <dbReference type="ARBA" id="ARBA00001933"/>
    </source>
</evidence>
<dbReference type="InterPro" id="IPR004839">
    <property type="entry name" value="Aminotransferase_I/II_large"/>
</dbReference>
<evidence type="ECO:0000256" key="9">
    <source>
        <dbReference type="ARBA" id="ARBA00048531"/>
    </source>
</evidence>
<dbReference type="InterPro" id="IPR005860">
    <property type="entry name" value="CobD"/>
</dbReference>
<dbReference type="NCBIfam" id="TIGR01140">
    <property type="entry name" value="L_thr_O3P_dcar"/>
    <property type="match status" value="1"/>
</dbReference>
<keyword evidence="5" id="KW-0169">Cobalamin biosynthesis</keyword>
<evidence type="ECO:0000256" key="3">
    <source>
        <dbReference type="ARBA" id="ARBA00004953"/>
    </source>
</evidence>
<comment type="pathway">
    <text evidence="3">Cofactor biosynthesis; adenosylcobalamin biosynthesis.</text>
</comment>
<dbReference type="Gene3D" id="3.90.1150.10">
    <property type="entry name" value="Aspartate Aminotransferase, domain 1"/>
    <property type="match status" value="1"/>
</dbReference>
<dbReference type="SUPFAM" id="SSF53383">
    <property type="entry name" value="PLP-dependent transferases"/>
    <property type="match status" value="1"/>
</dbReference>
<evidence type="ECO:0000256" key="4">
    <source>
        <dbReference type="ARBA" id="ARBA00012285"/>
    </source>
</evidence>
<evidence type="ECO:0000256" key="8">
    <source>
        <dbReference type="ARBA" id="ARBA00029996"/>
    </source>
</evidence>
<dbReference type="InterPro" id="IPR015421">
    <property type="entry name" value="PyrdxlP-dep_Trfase_major"/>
</dbReference>
<dbReference type="GO" id="GO:0009236">
    <property type="term" value="P:cobalamin biosynthetic process"/>
    <property type="evidence" value="ECO:0007669"/>
    <property type="project" value="UniProtKB-KW"/>
</dbReference>
<evidence type="ECO:0000313" key="11">
    <source>
        <dbReference type="EMBL" id="HJB08830.1"/>
    </source>
</evidence>
<reference evidence="11" key="1">
    <citation type="journal article" date="2021" name="PeerJ">
        <title>Extensive microbial diversity within the chicken gut microbiome revealed by metagenomics and culture.</title>
        <authorList>
            <person name="Gilroy R."/>
            <person name="Ravi A."/>
            <person name="Getino M."/>
            <person name="Pursley I."/>
            <person name="Horton D.L."/>
            <person name="Alikhan N.F."/>
            <person name="Baker D."/>
            <person name="Gharbi K."/>
            <person name="Hall N."/>
            <person name="Watson M."/>
            <person name="Adriaenssens E.M."/>
            <person name="Foster-Nyarko E."/>
            <person name="Jarju S."/>
            <person name="Secka A."/>
            <person name="Antonio M."/>
            <person name="Oren A."/>
            <person name="Chaudhuri R.R."/>
            <person name="La Ragione R."/>
            <person name="Hildebrand F."/>
            <person name="Pallen M.J."/>
        </authorList>
    </citation>
    <scope>NUCLEOTIDE SEQUENCE</scope>
    <source>
        <strain evidence="11">CHK188-4685</strain>
    </source>
</reference>
<reference evidence="11" key="2">
    <citation type="submission" date="2021-04" db="EMBL/GenBank/DDBJ databases">
        <authorList>
            <person name="Gilroy R."/>
        </authorList>
    </citation>
    <scope>NUCLEOTIDE SEQUENCE</scope>
    <source>
        <strain evidence="11">CHK188-4685</strain>
    </source>
</reference>
<dbReference type="CDD" id="cd00609">
    <property type="entry name" value="AAT_like"/>
    <property type="match status" value="1"/>
</dbReference>
<comment type="catalytic activity">
    <reaction evidence="9">
        <text>O-phospho-L-threonine + H(+) = (R)-1-aminopropan-2-yl phosphate + CO2</text>
        <dbReference type="Rhea" id="RHEA:11492"/>
        <dbReference type="ChEBI" id="CHEBI:15378"/>
        <dbReference type="ChEBI" id="CHEBI:16526"/>
        <dbReference type="ChEBI" id="CHEBI:58563"/>
        <dbReference type="ChEBI" id="CHEBI:58675"/>
        <dbReference type="EC" id="4.1.1.81"/>
    </reaction>
</comment>
<dbReference type="InterPro" id="IPR015424">
    <property type="entry name" value="PyrdxlP-dep_Trfase"/>
</dbReference>
<dbReference type="AlphaFoldDB" id="A0A9D2LAJ2"/>
<keyword evidence="7 11" id="KW-0456">Lyase</keyword>
<name>A0A9D2LAJ2_9FIRM</name>
<organism evidence="11 12">
    <name type="scientific">Candidatus Enterocloster faecavium</name>
    <dbReference type="NCBI Taxonomy" id="2838560"/>
    <lineage>
        <taxon>Bacteria</taxon>
        <taxon>Bacillati</taxon>
        <taxon>Bacillota</taxon>
        <taxon>Clostridia</taxon>
        <taxon>Lachnospirales</taxon>
        <taxon>Lachnospiraceae</taxon>
        <taxon>Enterocloster</taxon>
    </lineage>
</organism>
<comment type="cofactor">
    <cofactor evidence="1">
        <name>pyridoxal 5'-phosphate</name>
        <dbReference type="ChEBI" id="CHEBI:597326"/>
    </cofactor>
</comment>
<feature type="domain" description="Aminotransferase class I/classII large" evidence="10">
    <location>
        <begin position="17"/>
        <end position="351"/>
    </location>
</feature>
<evidence type="ECO:0000259" key="10">
    <source>
        <dbReference type="Pfam" id="PF00155"/>
    </source>
</evidence>
<comment type="function">
    <text evidence="2">Decarboxylates L-threonine-O-3-phosphate to yield (R)-1-amino-2-propanol O-2-phosphate, the precursor for the linkage between the nucleotide loop and the corrin ring in cobalamin.</text>
</comment>
<accession>A0A9D2LAJ2</accession>
<dbReference type="InterPro" id="IPR015422">
    <property type="entry name" value="PyrdxlP-dep_Trfase_small"/>
</dbReference>
<protein>
    <recommendedName>
        <fullName evidence="4">threonine-phosphate decarboxylase</fullName>
        <ecNumber evidence="4">4.1.1.81</ecNumber>
    </recommendedName>
    <alternativeName>
        <fullName evidence="8">L-threonine-O-3-phosphate decarboxylase</fullName>
    </alternativeName>
</protein>
<proteinExistence type="predicted"/>
<dbReference type="PANTHER" id="PTHR42885:SF1">
    <property type="entry name" value="THREONINE-PHOSPHATE DECARBOXYLASE"/>
    <property type="match status" value="1"/>
</dbReference>
<dbReference type="EMBL" id="DWYS01000163">
    <property type="protein sequence ID" value="HJB08830.1"/>
    <property type="molecule type" value="Genomic_DNA"/>
</dbReference>
<dbReference type="EC" id="4.1.1.81" evidence="4"/>
<dbReference type="Gene3D" id="3.40.640.10">
    <property type="entry name" value="Type I PLP-dependent aspartate aminotransferase-like (Major domain)"/>
    <property type="match status" value="1"/>
</dbReference>
<dbReference type="Pfam" id="PF00155">
    <property type="entry name" value="Aminotran_1_2"/>
    <property type="match status" value="1"/>
</dbReference>
<sequence length="357" mass="39816">MSEYIHGGDIYSQPVRLDFSINVNPLGIPEGVKAAAAASIERCGVYPDSRCTSLVEALSRAEGVKEEQIVCGNGAADLIFGLALALKPKKALVAAPSFAEYEKALETVGCRTEHFFLQEEEDFAVRPEMVREALERYDGEGEEKLDLLFLCSPNNPTGQAVKREEMEEIARWCRQRKIWLAVDQCFEGFLEKPKDHSITPSLGQFPNLMVLKAFTKSYAMAGLRLGYALCGSGELAERLRQVRQPWSVSAVAQAAGLAALEEKDYLQQARELVASERPWLSARLEELGMKVYPSQVNYLLFRAPGKKKLKESLLRKGILIRSCANFPGLGPDVYRVCIRRREENEQLLAALQEIKEG</sequence>
<dbReference type="Proteomes" id="UP000886804">
    <property type="component" value="Unassembled WGS sequence"/>
</dbReference>
<comment type="caution">
    <text evidence="11">The sequence shown here is derived from an EMBL/GenBank/DDBJ whole genome shotgun (WGS) entry which is preliminary data.</text>
</comment>
<evidence type="ECO:0000256" key="6">
    <source>
        <dbReference type="ARBA" id="ARBA00022898"/>
    </source>
</evidence>
<evidence type="ECO:0000256" key="2">
    <source>
        <dbReference type="ARBA" id="ARBA00003444"/>
    </source>
</evidence>